<reference evidence="1" key="1">
    <citation type="journal article" date="2021" name="Proc. Natl. Acad. Sci. U.S.A.">
        <title>A Catalog of Tens of Thousands of Viruses from Human Metagenomes Reveals Hidden Associations with Chronic Diseases.</title>
        <authorList>
            <person name="Tisza M.J."/>
            <person name="Buck C.B."/>
        </authorList>
    </citation>
    <scope>NUCLEOTIDE SEQUENCE</scope>
    <source>
        <strain evidence="1">CtsBB38</strain>
    </source>
</reference>
<evidence type="ECO:0008006" key="2">
    <source>
        <dbReference type="Google" id="ProtNLM"/>
    </source>
</evidence>
<organism evidence="1">
    <name type="scientific">Siphoviridae sp. ctsBB38</name>
    <dbReference type="NCBI Taxonomy" id="2826482"/>
    <lineage>
        <taxon>Viruses</taxon>
        <taxon>Duplodnaviria</taxon>
        <taxon>Heunggongvirae</taxon>
        <taxon>Uroviricota</taxon>
        <taxon>Caudoviricetes</taxon>
    </lineage>
</organism>
<dbReference type="EMBL" id="BK014999">
    <property type="protein sequence ID" value="DAD86451.1"/>
    <property type="molecule type" value="Genomic_DNA"/>
</dbReference>
<proteinExistence type="predicted"/>
<accession>A0A8S5MX21</accession>
<name>A0A8S5MX21_9CAUD</name>
<sequence length="117" mass="13659">MSARLNIYNVIKQVIKTVPVHDRPARIKEDTAIIMRKSANQSFDNTLCGWDNWIIYIYTPHSPLQLDTLRNKVRKALYVAGIEITHDMSDDMYDQDLKCYVCSLTCRTPVIFDYNNE</sequence>
<evidence type="ECO:0000313" key="1">
    <source>
        <dbReference type="EMBL" id="DAD86451.1"/>
    </source>
</evidence>
<protein>
    <recommendedName>
        <fullName evidence="2">Phage protein</fullName>
    </recommendedName>
</protein>